<dbReference type="PANTHER" id="PTHR43023:SF6">
    <property type="entry name" value="INTERMEMBRANE PHOSPHOLIPID TRANSPORT SYSTEM ATP-BINDING PROTEIN MLAF"/>
    <property type="match status" value="1"/>
</dbReference>
<dbReference type="InterPro" id="IPR017871">
    <property type="entry name" value="ABC_transporter-like_CS"/>
</dbReference>
<accession>A0A345ZC10</accession>
<dbReference type="Proteomes" id="UP000254834">
    <property type="component" value="Chromosome"/>
</dbReference>
<dbReference type="KEGG" id="cdes:C0J27_03725"/>
<gene>
    <name evidence="5" type="ORF">C0J27_03725</name>
</gene>
<name>A0A345ZC10_9BACT</name>
<dbReference type="SUPFAM" id="SSF52540">
    <property type="entry name" value="P-loop containing nucleoside triphosphate hydrolases"/>
    <property type="match status" value="1"/>
</dbReference>
<dbReference type="PROSITE" id="PS00211">
    <property type="entry name" value="ABC_TRANSPORTER_1"/>
    <property type="match status" value="1"/>
</dbReference>
<dbReference type="SMART" id="SM00382">
    <property type="entry name" value="AAA"/>
    <property type="match status" value="1"/>
</dbReference>
<dbReference type="RefSeq" id="WP_115585842.1">
    <property type="nucleotide sequence ID" value="NZ_CP025544.1"/>
</dbReference>
<dbReference type="EMBL" id="CP025544">
    <property type="protein sequence ID" value="AXK60827.1"/>
    <property type="molecule type" value="Genomic_DNA"/>
</dbReference>
<dbReference type="InterPro" id="IPR003439">
    <property type="entry name" value="ABC_transporter-like_ATP-bd"/>
</dbReference>
<keyword evidence="3 5" id="KW-0067">ATP-binding</keyword>
<dbReference type="AlphaFoldDB" id="A0A345ZC10"/>
<keyword evidence="1" id="KW-0813">Transport</keyword>
<evidence type="ECO:0000313" key="6">
    <source>
        <dbReference type="Proteomes" id="UP000254834"/>
    </source>
</evidence>
<dbReference type="OrthoDB" id="9782239at2"/>
<dbReference type="GO" id="GO:0016887">
    <property type="term" value="F:ATP hydrolysis activity"/>
    <property type="evidence" value="ECO:0007669"/>
    <property type="project" value="InterPro"/>
</dbReference>
<dbReference type="GO" id="GO:0005524">
    <property type="term" value="F:ATP binding"/>
    <property type="evidence" value="ECO:0007669"/>
    <property type="project" value="UniProtKB-KW"/>
</dbReference>
<sequence length="261" mass="28942">MHRSKIKIVNLKKQFSDTGRYITDGLTLDIPEGKLTCIIGRSGEGKSVLLKQIIGLIEPTSGSIFVDGKDTVGLVGKDRISNFKKFGYVFQSAALLDSLTVFENIGIVDLEDGIDPALVRKRVQEKLSLVDLDQSTIDKYPSELSGGMKKRVDLARTLMGNPEIILYDEPTTGLDPITVKVVHELISSMQKKLNVTSVVISHDVDIFNYADKVALLYEGKIETELSAQGIWESQDPYIYQFIRGLPHGPIQLEHVVIKNKA</sequence>
<dbReference type="InterPro" id="IPR027417">
    <property type="entry name" value="P-loop_NTPase"/>
</dbReference>
<dbReference type="Pfam" id="PF00005">
    <property type="entry name" value="ABC_tran"/>
    <property type="match status" value="1"/>
</dbReference>
<evidence type="ECO:0000256" key="2">
    <source>
        <dbReference type="ARBA" id="ARBA00022741"/>
    </source>
</evidence>
<keyword evidence="2" id="KW-0547">Nucleotide-binding</keyword>
<evidence type="ECO:0000256" key="3">
    <source>
        <dbReference type="ARBA" id="ARBA00022840"/>
    </source>
</evidence>
<dbReference type="PROSITE" id="PS50893">
    <property type="entry name" value="ABC_TRANSPORTER_2"/>
    <property type="match status" value="1"/>
</dbReference>
<dbReference type="Gene3D" id="3.40.50.300">
    <property type="entry name" value="P-loop containing nucleotide triphosphate hydrolases"/>
    <property type="match status" value="1"/>
</dbReference>
<organism evidence="5 6">
    <name type="scientific">Candidatus Chromulinivorax destructor</name>
    <dbReference type="NCBI Taxonomy" id="2066483"/>
    <lineage>
        <taxon>Bacteria</taxon>
        <taxon>Candidatus Babelota</taxon>
        <taxon>Candidatus Babeliae</taxon>
        <taxon>Candidatus Babeliales</taxon>
        <taxon>Candidatus Chromulinivoraceae</taxon>
        <taxon>Candidatus Chromulinivorax</taxon>
    </lineage>
</organism>
<dbReference type="PANTHER" id="PTHR43023">
    <property type="entry name" value="PROTEIN TRIGALACTOSYLDIACYLGLYCEROL 3, CHLOROPLASTIC"/>
    <property type="match status" value="1"/>
</dbReference>
<dbReference type="InterPro" id="IPR003593">
    <property type="entry name" value="AAA+_ATPase"/>
</dbReference>
<protein>
    <submittedName>
        <fullName evidence="5">ABC transporter ATP-binding protein</fullName>
    </submittedName>
</protein>
<keyword evidence="6" id="KW-1185">Reference proteome</keyword>
<evidence type="ECO:0000256" key="1">
    <source>
        <dbReference type="ARBA" id="ARBA00022448"/>
    </source>
</evidence>
<evidence type="ECO:0000313" key="5">
    <source>
        <dbReference type="EMBL" id="AXK60827.1"/>
    </source>
</evidence>
<proteinExistence type="predicted"/>
<evidence type="ECO:0000259" key="4">
    <source>
        <dbReference type="PROSITE" id="PS50893"/>
    </source>
</evidence>
<feature type="domain" description="ABC transporter" evidence="4">
    <location>
        <begin position="6"/>
        <end position="243"/>
    </location>
</feature>
<reference evidence="5 6" key="1">
    <citation type="submission" date="2017-12" db="EMBL/GenBank/DDBJ databases">
        <title>Chromulinavorax destructans is a abundant pathogen of dominant heterotrophic picoflagllates.</title>
        <authorList>
            <person name="Deeg C.M."/>
            <person name="Zimmer M."/>
            <person name="Suttle C.A."/>
        </authorList>
    </citation>
    <scope>NUCLEOTIDE SEQUENCE [LARGE SCALE GENOMIC DNA]</scope>
    <source>
        <strain evidence="5 6">SeV1</strain>
    </source>
</reference>